<sequence>MKKQDAEIKGEPRSLEDWTAVLRDREMPVFSDTVQSINYIIEDEKKGAMELAPVILQDPNLTAKLLKLSNSIYYNPSRKQMVTVSRAIVILGIEVIRELTLACSLFEAILSPNNRRRANEEIAKAIHAAVQAKALAIAAKDPSPEEVFIAALLKNIGSIAFWCFCGAQGDRIQALLKNGLSNEAAEKQVLGFKLADLDISLCKTWNLKGLIEAAIKKSTRDVDPRVKFVRIGCEVVEALREGVGTQNYYACVEKIEAMTGLSKEAIEASLRKNTDIAANIACHFGATEASNFIQHNVRQNSEANASAQNVDRKVLQFQILQDITTILSGRIDINLLLETVLEGIQRGIGMDRTIFALLTKDKNALLEKVALGWRKDSYLQKIRFELSQSPPNLFFQAITSHEGYWVNPKENESLYSASDVKTIGKQPCLLMAVCSGDKPIGLIYCDRAYSNFELTEDDLKAFKHFVQQANIGLSLYRMQAR</sequence>
<dbReference type="EMBL" id="FO082060">
    <property type="protein sequence ID" value="CCE22789.1"/>
    <property type="molecule type" value="Genomic_DNA"/>
</dbReference>
<dbReference type="PANTHER" id="PTHR33525:SF3">
    <property type="entry name" value="RIBONUCLEASE Y"/>
    <property type="match status" value="1"/>
</dbReference>
<dbReference type="RefSeq" id="WP_014147588.1">
    <property type="nucleotide sequence ID" value="NC_016112.1"/>
</dbReference>
<dbReference type="Gene3D" id="3.30.450.40">
    <property type="match status" value="1"/>
</dbReference>
<dbReference type="KEGG" id="mah:MEALZ_1097"/>
<dbReference type="PATRIC" id="fig|271065.3.peg.1122"/>
<name>G4STW6_META2</name>
<dbReference type="Pfam" id="PF01590">
    <property type="entry name" value="GAF"/>
    <property type="match status" value="1"/>
</dbReference>
<proteinExistence type="predicted"/>
<reference evidence="3" key="1">
    <citation type="journal article" date="2012" name="J. Bacteriol.">
        <title>Genome sequence of the haloalkaliphilic methanotrophic bacterium Methylomicrobium alcaliphilum 20Z.</title>
        <authorList>
            <person name="Vuilleumier S."/>
            <person name="Khmelenina V.N."/>
            <person name="Bringel F."/>
            <person name="Reshetnikov A.S."/>
            <person name="Lajus A."/>
            <person name="Mangenot S."/>
            <person name="Rouy Z."/>
            <person name="Op den Camp H.J."/>
            <person name="Jetten M.S."/>
            <person name="Dispirito A.A."/>
            <person name="Dunfield P."/>
            <person name="Klotz M.G."/>
            <person name="Semrau J.D."/>
            <person name="Stein L.Y."/>
            <person name="Barbe V."/>
            <person name="Medigue C."/>
            <person name="Trotsenko Y.A."/>
            <person name="Kalyuzhnaya M.G."/>
        </authorList>
    </citation>
    <scope>NUCLEOTIDE SEQUENCE [LARGE SCALE GENOMIC DNA]</scope>
    <source>
        <strain evidence="3">DSM 19304 / NCIMB 14124 / VKM B-2133 / 20Z</strain>
    </source>
</reference>
<accession>G4STW6</accession>
<keyword evidence="3" id="KW-1185">Reference proteome</keyword>
<protein>
    <submittedName>
        <fullName evidence="2">Signal transduction protein</fullName>
    </submittedName>
</protein>
<dbReference type="InterPro" id="IPR029016">
    <property type="entry name" value="GAF-like_dom_sf"/>
</dbReference>
<evidence type="ECO:0000313" key="3">
    <source>
        <dbReference type="Proteomes" id="UP000008315"/>
    </source>
</evidence>
<dbReference type="PANTHER" id="PTHR33525">
    <property type="match status" value="1"/>
</dbReference>
<organism evidence="2 3">
    <name type="scientific">Methylotuvimicrobium alcaliphilum (strain DSM 19304 / NCIMB 14124 / VKM B-2133 / 20Z)</name>
    <name type="common">Methylomicrobium alcaliphilum</name>
    <dbReference type="NCBI Taxonomy" id="1091494"/>
    <lineage>
        <taxon>Bacteria</taxon>
        <taxon>Pseudomonadati</taxon>
        <taxon>Pseudomonadota</taxon>
        <taxon>Gammaproteobacteria</taxon>
        <taxon>Methylococcales</taxon>
        <taxon>Methylococcaceae</taxon>
        <taxon>Methylotuvimicrobium</taxon>
    </lineage>
</organism>
<evidence type="ECO:0000313" key="2">
    <source>
        <dbReference type="EMBL" id="CCE22789.1"/>
    </source>
</evidence>
<dbReference type="PROSITE" id="PS51833">
    <property type="entry name" value="HDOD"/>
    <property type="match status" value="1"/>
</dbReference>
<feature type="domain" description="HDOD" evidence="1">
    <location>
        <begin position="27"/>
        <end position="221"/>
    </location>
</feature>
<dbReference type="Gene3D" id="1.10.3210.10">
    <property type="entry name" value="Hypothetical protein af1432"/>
    <property type="match status" value="1"/>
</dbReference>
<dbReference type="InterPro" id="IPR003018">
    <property type="entry name" value="GAF"/>
</dbReference>
<dbReference type="Pfam" id="PF08668">
    <property type="entry name" value="HDOD"/>
    <property type="match status" value="1"/>
</dbReference>
<dbReference type="SUPFAM" id="SSF109604">
    <property type="entry name" value="HD-domain/PDEase-like"/>
    <property type="match status" value="1"/>
</dbReference>
<dbReference type="SUPFAM" id="SSF55781">
    <property type="entry name" value="GAF domain-like"/>
    <property type="match status" value="1"/>
</dbReference>
<evidence type="ECO:0000259" key="1">
    <source>
        <dbReference type="PROSITE" id="PS51833"/>
    </source>
</evidence>
<gene>
    <name evidence="2" type="ordered locus">MEALZ_1097</name>
</gene>
<dbReference type="InterPro" id="IPR052340">
    <property type="entry name" value="RNase_Y/CdgJ"/>
</dbReference>
<dbReference type="InterPro" id="IPR013976">
    <property type="entry name" value="HDOD"/>
</dbReference>
<dbReference type="AlphaFoldDB" id="G4STW6"/>
<dbReference type="STRING" id="1091494.MEALZ_1097"/>
<dbReference type="Proteomes" id="UP000008315">
    <property type="component" value="Chromosome"/>
</dbReference>
<dbReference type="SMART" id="SM00065">
    <property type="entry name" value="GAF"/>
    <property type="match status" value="1"/>
</dbReference>
<dbReference type="HOGENOM" id="CLU_018569_1_0_6"/>